<dbReference type="RefSeq" id="WP_378958889.1">
    <property type="nucleotide sequence ID" value="NZ_JBHRXC010000016.1"/>
</dbReference>
<organism evidence="2 3">
    <name type="scientific">Pedobacter jamesrossensis</name>
    <dbReference type="NCBI Taxonomy" id="1908238"/>
    <lineage>
        <taxon>Bacteria</taxon>
        <taxon>Pseudomonadati</taxon>
        <taxon>Bacteroidota</taxon>
        <taxon>Sphingobacteriia</taxon>
        <taxon>Sphingobacteriales</taxon>
        <taxon>Sphingobacteriaceae</taxon>
        <taxon>Pedobacter</taxon>
    </lineage>
</organism>
<name>A0ABV8NHE1_9SPHI</name>
<dbReference type="InterPro" id="IPR018873">
    <property type="entry name" value="KilA-N_DNA-bd_domain"/>
</dbReference>
<dbReference type="Proteomes" id="UP001595792">
    <property type="component" value="Unassembled WGS sequence"/>
</dbReference>
<dbReference type="EMBL" id="JBHSBY010000016">
    <property type="protein sequence ID" value="MFC4195587.1"/>
    <property type="molecule type" value="Genomic_DNA"/>
</dbReference>
<reference evidence="3" key="1">
    <citation type="journal article" date="2019" name="Int. J. Syst. Evol. Microbiol.">
        <title>The Global Catalogue of Microorganisms (GCM) 10K type strain sequencing project: providing services to taxonomists for standard genome sequencing and annotation.</title>
        <authorList>
            <consortium name="The Broad Institute Genomics Platform"/>
            <consortium name="The Broad Institute Genome Sequencing Center for Infectious Disease"/>
            <person name="Wu L."/>
            <person name="Ma J."/>
        </authorList>
    </citation>
    <scope>NUCLEOTIDE SEQUENCE [LARGE SCALE GENOMIC DNA]</scope>
    <source>
        <strain evidence="3">CCM 8689</strain>
    </source>
</reference>
<comment type="caution">
    <text evidence="2">The sequence shown here is derived from an EMBL/GenBank/DDBJ whole genome shotgun (WGS) entry which is preliminary data.</text>
</comment>
<evidence type="ECO:0000313" key="3">
    <source>
        <dbReference type="Proteomes" id="UP001595792"/>
    </source>
</evidence>
<evidence type="ECO:0000259" key="1">
    <source>
        <dbReference type="Pfam" id="PF10543"/>
    </source>
</evidence>
<keyword evidence="3" id="KW-1185">Reference proteome</keyword>
<accession>A0ABV8NHE1</accession>
<feature type="domain" description="KilA-N DNA-binding" evidence="1">
    <location>
        <begin position="17"/>
        <end position="102"/>
    </location>
</feature>
<protein>
    <submittedName>
        <fullName evidence="2">ORF6N domain-containing protein</fullName>
    </submittedName>
</protein>
<dbReference type="Pfam" id="PF10543">
    <property type="entry name" value="ORF6N"/>
    <property type="match status" value="1"/>
</dbReference>
<proteinExistence type="predicted"/>
<evidence type="ECO:0000313" key="2">
    <source>
        <dbReference type="EMBL" id="MFC4195587.1"/>
    </source>
</evidence>
<gene>
    <name evidence="2" type="ORF">ACFOUY_02610</name>
</gene>
<sequence>MSGETNGLLVPDEIIMNQIYYIRGHKVMLDADLATLYEVETKQLKRQVKRNIDRFPEDFMFELTSEEYIVSRSQNGTLKQGSNIKYAPMVFTEQGVAMLSSVLNSKRAIKVNIQIIRIFTRIRQMFVDNTEIRLEIEKIKNKLDNHDKNMEIVFRYLDELLEKQEQPNPPRKRIGFKTDDF</sequence>